<dbReference type="EMBL" id="FQVQ01000015">
    <property type="protein sequence ID" value="SHF67822.1"/>
    <property type="molecule type" value="Genomic_DNA"/>
</dbReference>
<dbReference type="Proteomes" id="UP000184147">
    <property type="component" value="Unassembled WGS sequence"/>
</dbReference>
<keyword evidence="2" id="KW-1185">Reference proteome</keyword>
<accession>A0A1M5DM23</accession>
<name>A0A1M5DM23_9FLAO</name>
<reference evidence="1 2" key="1">
    <citation type="submission" date="2016-11" db="EMBL/GenBank/DDBJ databases">
        <authorList>
            <person name="Jaros S."/>
            <person name="Januszkiewicz K."/>
            <person name="Wedrychowicz H."/>
        </authorList>
    </citation>
    <scope>NUCLEOTIDE SEQUENCE [LARGE SCALE GENOMIC DNA]</scope>
    <source>
        <strain evidence="1 2">DSM 25660</strain>
    </source>
</reference>
<dbReference type="STRING" id="1124188.SAMN05444377_11578"/>
<evidence type="ECO:0000313" key="2">
    <source>
        <dbReference type="Proteomes" id="UP000184147"/>
    </source>
</evidence>
<evidence type="ECO:0000313" key="1">
    <source>
        <dbReference type="EMBL" id="SHF67822.1"/>
    </source>
</evidence>
<dbReference type="RefSeq" id="WP_073364721.1">
    <property type="nucleotide sequence ID" value="NZ_FQVQ01000015.1"/>
</dbReference>
<protein>
    <submittedName>
        <fullName evidence="1">Uncharacterized protein</fullName>
    </submittedName>
</protein>
<gene>
    <name evidence="1" type="ORF">SAMN05444377_11578</name>
</gene>
<proteinExistence type="predicted"/>
<sequence length="180" mass="21387">MSRKIYHRHNFHKHTFCVFQEVDVALIKGMQPDYTSASGSSYYFTEAGVYRYSNHWGRAANCKWRLTSLQSSRYSGSVLGYANWSDFLPDNEIEKLYAIEIDFAHRTAQYHHKLSKEFPENTVFRTAPETLKRLKVIRQHLKEEAWLQYFEGDPTEMRQHILTLWNTGTESLEIIKRRFL</sequence>
<organism evidence="1 2">
    <name type="scientific">Flavobacterium fontis</name>
    <dbReference type="NCBI Taxonomy" id="1124188"/>
    <lineage>
        <taxon>Bacteria</taxon>
        <taxon>Pseudomonadati</taxon>
        <taxon>Bacteroidota</taxon>
        <taxon>Flavobacteriia</taxon>
        <taxon>Flavobacteriales</taxon>
        <taxon>Flavobacteriaceae</taxon>
        <taxon>Flavobacterium</taxon>
    </lineage>
</organism>
<dbReference type="AlphaFoldDB" id="A0A1M5DM23"/>
<dbReference type="OrthoDB" id="1187827at2"/>